<dbReference type="RefSeq" id="WP_273741090.1">
    <property type="nucleotide sequence ID" value="NZ_JAQIVI010000521.1"/>
</dbReference>
<comment type="caution">
    <text evidence="3">The sequence shown here is derived from an EMBL/GenBank/DDBJ whole genome shotgun (WGS) entry which is preliminary data.</text>
</comment>
<organism evidence="3 4">
    <name type="scientific">Natrinema soli</name>
    <dbReference type="NCBI Taxonomy" id="1930624"/>
    <lineage>
        <taxon>Archaea</taxon>
        <taxon>Methanobacteriati</taxon>
        <taxon>Methanobacteriota</taxon>
        <taxon>Stenosarchaea group</taxon>
        <taxon>Halobacteria</taxon>
        <taxon>Halobacteriales</taxon>
        <taxon>Natrialbaceae</taxon>
        <taxon>Natrinema</taxon>
    </lineage>
</organism>
<name>A0ABD5SWJ7_9EURY</name>
<evidence type="ECO:0000256" key="1">
    <source>
        <dbReference type="SAM" id="MobiDB-lite"/>
    </source>
</evidence>
<sequence>MPLGDSVWFPQSADRATVLVVVILMVILHQSELLGLMDAGLLFGWLPVQLAYDISFLLVGSVIVYWITTVVSATPDEYSPTDQTEESPTSESPSTTET</sequence>
<keyword evidence="2" id="KW-0812">Transmembrane</keyword>
<evidence type="ECO:0000313" key="3">
    <source>
        <dbReference type="EMBL" id="MFC6768291.1"/>
    </source>
</evidence>
<feature type="region of interest" description="Disordered" evidence="1">
    <location>
        <begin position="75"/>
        <end position="98"/>
    </location>
</feature>
<evidence type="ECO:0008006" key="5">
    <source>
        <dbReference type="Google" id="ProtNLM"/>
    </source>
</evidence>
<keyword evidence="2" id="KW-0472">Membrane</keyword>
<dbReference type="EMBL" id="JBHSWV010000521">
    <property type="protein sequence ID" value="MFC6768291.1"/>
    <property type="molecule type" value="Genomic_DNA"/>
</dbReference>
<feature type="transmembrane region" description="Helical" evidence="2">
    <location>
        <begin position="41"/>
        <end position="67"/>
    </location>
</feature>
<keyword evidence="2" id="KW-1133">Transmembrane helix</keyword>
<evidence type="ECO:0000313" key="4">
    <source>
        <dbReference type="Proteomes" id="UP001596383"/>
    </source>
</evidence>
<proteinExistence type="predicted"/>
<dbReference type="Proteomes" id="UP001596383">
    <property type="component" value="Unassembled WGS sequence"/>
</dbReference>
<feature type="compositionally biased region" description="Low complexity" evidence="1">
    <location>
        <begin position="86"/>
        <end position="98"/>
    </location>
</feature>
<gene>
    <name evidence="3" type="ORF">ACFQE6_25800</name>
</gene>
<protein>
    <recommendedName>
        <fullName evidence="5">CbaC protein</fullName>
    </recommendedName>
</protein>
<reference evidence="3 4" key="1">
    <citation type="journal article" date="2019" name="Int. J. Syst. Evol. Microbiol.">
        <title>The Global Catalogue of Microorganisms (GCM) 10K type strain sequencing project: providing services to taxonomists for standard genome sequencing and annotation.</title>
        <authorList>
            <consortium name="The Broad Institute Genomics Platform"/>
            <consortium name="The Broad Institute Genome Sequencing Center for Infectious Disease"/>
            <person name="Wu L."/>
            <person name="Ma J."/>
        </authorList>
    </citation>
    <scope>NUCLEOTIDE SEQUENCE [LARGE SCALE GENOMIC DNA]</scope>
    <source>
        <strain evidence="3 4">LMG 29247</strain>
    </source>
</reference>
<keyword evidence="4" id="KW-1185">Reference proteome</keyword>
<accession>A0ABD5SWJ7</accession>
<dbReference type="AlphaFoldDB" id="A0ABD5SWJ7"/>
<feature type="transmembrane region" description="Helical" evidence="2">
    <location>
        <begin position="12"/>
        <end position="29"/>
    </location>
</feature>
<evidence type="ECO:0000256" key="2">
    <source>
        <dbReference type="SAM" id="Phobius"/>
    </source>
</evidence>